<gene>
    <name evidence="1" type="ORF">A3SI_12629</name>
</gene>
<proteinExistence type="predicted"/>
<dbReference type="STRING" id="1189621.A3SI_12629"/>
<organism evidence="1 2">
    <name type="scientific">Nitritalea halalkaliphila LW7</name>
    <dbReference type="NCBI Taxonomy" id="1189621"/>
    <lineage>
        <taxon>Bacteria</taxon>
        <taxon>Pseudomonadati</taxon>
        <taxon>Bacteroidota</taxon>
        <taxon>Cytophagia</taxon>
        <taxon>Cytophagales</taxon>
        <taxon>Cyclobacteriaceae</taxon>
        <taxon>Nitritalea</taxon>
    </lineage>
</organism>
<keyword evidence="2" id="KW-1185">Reference proteome</keyword>
<dbReference type="Proteomes" id="UP000005551">
    <property type="component" value="Unassembled WGS sequence"/>
</dbReference>
<accession>I5C1J1</accession>
<sequence>MQSLVRLWNYRLFGLLLCLCVQQQGWAQQFLREAPPLHPTLLALGGTNLTKAGAGALALQNIALADSLLEHRFSVSMARFGPSFTGGQVQFSHAAPLEGTWTHAISLLTVDGGVGADAQGQPLADPRVQSLQLQTGYARGTQVLRYGFALGLRQSTVALIQESAFFFQLGFLYQHPVENVRIALAFEQAGLLYRSTEEELPPGGLTRPLLRFGVGFRPEGLPIGLHASLGDPLGQGSSRPDPLGGLAQVARQRQGLESLVFAAELFIREQLTFQLGYRQAMRSGLQGLDGIGLTGISTGLRAAVGEVTLSYGHLFQAFAPGSFHAISLSTSLQRKKRFDE</sequence>
<dbReference type="OrthoDB" id="9809953at2"/>
<dbReference type="AlphaFoldDB" id="I5C1J1"/>
<evidence type="ECO:0000313" key="2">
    <source>
        <dbReference type="Proteomes" id="UP000005551"/>
    </source>
</evidence>
<evidence type="ECO:0000313" key="1">
    <source>
        <dbReference type="EMBL" id="EIM75693.1"/>
    </source>
</evidence>
<dbReference type="RefSeq" id="WP_009055665.1">
    <property type="nucleotide sequence ID" value="NZ_AJYA01000028.1"/>
</dbReference>
<evidence type="ECO:0008006" key="3">
    <source>
        <dbReference type="Google" id="ProtNLM"/>
    </source>
</evidence>
<name>I5C1J1_9BACT</name>
<protein>
    <recommendedName>
        <fullName evidence="3">Type IX secretion system protein PorQ</fullName>
    </recommendedName>
</protein>
<comment type="caution">
    <text evidence="1">The sequence shown here is derived from an EMBL/GenBank/DDBJ whole genome shotgun (WGS) entry which is preliminary data.</text>
</comment>
<dbReference type="EMBL" id="AJYA01000028">
    <property type="protein sequence ID" value="EIM75693.1"/>
    <property type="molecule type" value="Genomic_DNA"/>
</dbReference>
<reference evidence="1 2" key="1">
    <citation type="submission" date="2012-05" db="EMBL/GenBank/DDBJ databases">
        <title>Genome sequence of Nitritalea halalkaliphila LW7.</title>
        <authorList>
            <person name="Jangir P.K."/>
            <person name="Singh A."/>
            <person name="Shivaji S."/>
            <person name="Sharma R."/>
        </authorList>
    </citation>
    <scope>NUCLEOTIDE SEQUENCE [LARGE SCALE GENOMIC DNA]</scope>
    <source>
        <strain evidence="1 2">LW7</strain>
    </source>
</reference>